<organism evidence="1 2">
    <name type="scientific">Odoribacter splanchnicus</name>
    <dbReference type="NCBI Taxonomy" id="28118"/>
    <lineage>
        <taxon>Bacteria</taxon>
        <taxon>Pseudomonadati</taxon>
        <taxon>Bacteroidota</taxon>
        <taxon>Bacteroidia</taxon>
        <taxon>Bacteroidales</taxon>
        <taxon>Odoribacteraceae</taxon>
        <taxon>Odoribacter</taxon>
    </lineage>
</organism>
<gene>
    <name evidence="1" type="ORF">DXA53_05325</name>
</gene>
<sequence length="261" mass="30243">MSKINTMKIRLLFIVTLLAGIVSACGEKDIAVFEGRNQIYFEKFYMNALYPGTEEADTTRTSFFFFPENTKEIKVKLVVNLSGLELEKDLHFGLKTVEEGTTAKPEEYRLEKEYTFRKRALPTDMKEVKDTIEVSVLHSDRLAELGTDGVRLVVELVPNADVDLGQYERRRAVIVWSEVEAKPDWWTHEVEWTLLGAYSYEKYKLFLQVVDTEGEFNENLIKNYPARAIAMVTEFKQWLLDHLNDPEHGAEYKKILDSLKV</sequence>
<dbReference type="AlphaFoldDB" id="A0A413IEM7"/>
<protein>
    <submittedName>
        <fullName evidence="1">DUF4843 domain-containing protein</fullName>
    </submittedName>
</protein>
<comment type="caution">
    <text evidence="1">The sequence shown here is derived from an EMBL/GenBank/DDBJ whole genome shotgun (WGS) entry which is preliminary data.</text>
</comment>
<dbReference type="Pfam" id="PF16132">
    <property type="entry name" value="DUF4843"/>
    <property type="match status" value="1"/>
</dbReference>
<dbReference type="InterPro" id="IPR032299">
    <property type="entry name" value="DUF4843"/>
</dbReference>
<evidence type="ECO:0000313" key="1">
    <source>
        <dbReference type="EMBL" id="RGY08459.1"/>
    </source>
</evidence>
<name>A0A413IEM7_9BACT</name>
<dbReference type="Proteomes" id="UP000284434">
    <property type="component" value="Unassembled WGS sequence"/>
</dbReference>
<proteinExistence type="predicted"/>
<dbReference type="EMBL" id="QSCO01000005">
    <property type="protein sequence ID" value="RGY08459.1"/>
    <property type="molecule type" value="Genomic_DNA"/>
</dbReference>
<dbReference type="PROSITE" id="PS51257">
    <property type="entry name" value="PROKAR_LIPOPROTEIN"/>
    <property type="match status" value="1"/>
</dbReference>
<accession>A0A413IEM7</accession>
<reference evidence="1 2" key="1">
    <citation type="submission" date="2018-08" db="EMBL/GenBank/DDBJ databases">
        <title>A genome reference for cultivated species of the human gut microbiota.</title>
        <authorList>
            <person name="Zou Y."/>
            <person name="Xue W."/>
            <person name="Luo G."/>
        </authorList>
    </citation>
    <scope>NUCLEOTIDE SEQUENCE [LARGE SCALE GENOMIC DNA]</scope>
    <source>
        <strain evidence="1 2">OF03-11</strain>
    </source>
</reference>
<evidence type="ECO:0000313" key="2">
    <source>
        <dbReference type="Proteomes" id="UP000284434"/>
    </source>
</evidence>